<keyword evidence="8" id="KW-0723">Serine/threonine-protein kinase</keyword>
<dbReference type="PANTHER" id="PTHR43289">
    <property type="entry name" value="MITOGEN-ACTIVATED PROTEIN KINASE KINASE KINASE 20-RELATED"/>
    <property type="match status" value="1"/>
</dbReference>
<keyword evidence="6" id="KW-0812">Transmembrane</keyword>
<name>A0A4Q9H394_9BURK</name>
<evidence type="ECO:0000256" key="3">
    <source>
        <dbReference type="ARBA" id="ARBA00022777"/>
    </source>
</evidence>
<proteinExistence type="predicted"/>
<dbReference type="AlphaFoldDB" id="A0A4Q9H394"/>
<feature type="region of interest" description="Disordered" evidence="5">
    <location>
        <begin position="327"/>
        <end position="368"/>
    </location>
</feature>
<keyword evidence="4" id="KW-0067">ATP-binding</keyword>
<dbReference type="PANTHER" id="PTHR43289:SF6">
    <property type="entry name" value="SERINE_THREONINE-PROTEIN KINASE NEKL-3"/>
    <property type="match status" value="1"/>
</dbReference>
<evidence type="ECO:0000259" key="7">
    <source>
        <dbReference type="PROSITE" id="PS50011"/>
    </source>
</evidence>
<dbReference type="InterPro" id="IPR000719">
    <property type="entry name" value="Prot_kinase_dom"/>
</dbReference>
<feature type="transmembrane region" description="Helical" evidence="6">
    <location>
        <begin position="376"/>
        <end position="400"/>
    </location>
</feature>
<dbReference type="GO" id="GO:0005524">
    <property type="term" value="F:ATP binding"/>
    <property type="evidence" value="ECO:0007669"/>
    <property type="project" value="UniProtKB-KW"/>
</dbReference>
<keyword evidence="6" id="KW-0472">Membrane</keyword>
<feature type="domain" description="Protein kinase" evidence="7">
    <location>
        <begin position="58"/>
        <end position="327"/>
    </location>
</feature>
<dbReference type="PROSITE" id="PS00108">
    <property type="entry name" value="PROTEIN_KINASE_ST"/>
    <property type="match status" value="1"/>
</dbReference>
<evidence type="ECO:0000313" key="8">
    <source>
        <dbReference type="EMBL" id="TBO30154.1"/>
    </source>
</evidence>
<keyword evidence="9" id="KW-1185">Reference proteome</keyword>
<dbReference type="EMBL" id="SIXI01000004">
    <property type="protein sequence ID" value="TBO30154.1"/>
    <property type="molecule type" value="Genomic_DNA"/>
</dbReference>
<dbReference type="SMART" id="SM00220">
    <property type="entry name" value="S_TKc"/>
    <property type="match status" value="1"/>
</dbReference>
<dbReference type="Proteomes" id="UP000292120">
    <property type="component" value="Unassembled WGS sequence"/>
</dbReference>
<keyword evidence="6" id="KW-1133">Transmembrane helix</keyword>
<feature type="compositionally biased region" description="Basic and acidic residues" evidence="5">
    <location>
        <begin position="327"/>
        <end position="339"/>
    </location>
</feature>
<organism evidence="8 9">
    <name type="scientific">Aquabacterium lacunae</name>
    <dbReference type="NCBI Taxonomy" id="2528630"/>
    <lineage>
        <taxon>Bacteria</taxon>
        <taxon>Pseudomonadati</taxon>
        <taxon>Pseudomonadota</taxon>
        <taxon>Betaproteobacteria</taxon>
        <taxon>Burkholderiales</taxon>
        <taxon>Aquabacterium</taxon>
    </lineage>
</organism>
<evidence type="ECO:0000256" key="2">
    <source>
        <dbReference type="ARBA" id="ARBA00022741"/>
    </source>
</evidence>
<sequence>MTPDRQQPAPEEALEPGAALDLDDTSTVVSTRPLPLDPAQGDDTPIDQLPTLGHVGRYALKRLIGQGGLGMVHVAHDPLLSRLIAIKTLQVDLPEAEREQFNALFTNEARAAGSLSHPYIVTVYDAGAGGNGAYIAMELLRGKDLRQLLAMGWRPTLQQAALIVRRVADAISYAHHKGVIHRDLKPANIFMVGRTQPRVLDFGIARIRQAGHEGPNDGLSRFGEVVGGSPYYMAPEQIRREPVDRRADVYALGVILYELLTGRRAFGGGSVDEIHQAVLTAHVRPPHEVNRTVPQALSEIAMRAMAPELVRRTRSARTLAQELRDWLDSQRGQGEHDEAGTASDKVGGSGASASAGSRSELRAHASHLARPGQPRWALALVGVAGLASAGLLLTGAWLAWQRASAPAVGGAAPQARPALRGADRPALSGASVPAAEPIAAQVAEQVTVKVAAPSSTASAMPAVAVSEAPASAVPGPVAPWVAASVAAPVASAPPAVAVAPPPAPGVLRLAISPWGQVSVNGRAAGVAPPLTQLKLPPGRHVVTVRNDGAEPYTVTLQVKSGQTQVVRHAF</sequence>
<evidence type="ECO:0000256" key="1">
    <source>
        <dbReference type="ARBA" id="ARBA00022679"/>
    </source>
</evidence>
<keyword evidence="1" id="KW-0808">Transferase</keyword>
<reference evidence="8 9" key="1">
    <citation type="submission" date="2019-02" db="EMBL/GenBank/DDBJ databases">
        <title>Aquabacterium sp. strain KMB7.</title>
        <authorList>
            <person name="Chen W.-M."/>
        </authorList>
    </citation>
    <scope>NUCLEOTIDE SEQUENCE [LARGE SCALE GENOMIC DNA]</scope>
    <source>
        <strain evidence="8 9">KMB7</strain>
    </source>
</reference>
<protein>
    <submittedName>
        <fullName evidence="8">Serine/threonine protein kinase</fullName>
    </submittedName>
</protein>
<dbReference type="Pfam" id="PF00069">
    <property type="entry name" value="Pkinase"/>
    <property type="match status" value="1"/>
</dbReference>
<dbReference type="InterPro" id="IPR011009">
    <property type="entry name" value="Kinase-like_dom_sf"/>
</dbReference>
<keyword evidence="2" id="KW-0547">Nucleotide-binding</keyword>
<dbReference type="GO" id="GO:0004674">
    <property type="term" value="F:protein serine/threonine kinase activity"/>
    <property type="evidence" value="ECO:0007669"/>
    <property type="project" value="UniProtKB-KW"/>
</dbReference>
<feature type="region of interest" description="Disordered" evidence="5">
    <location>
        <begin position="1"/>
        <end position="46"/>
    </location>
</feature>
<dbReference type="Gene3D" id="1.10.510.10">
    <property type="entry name" value="Transferase(Phosphotransferase) domain 1"/>
    <property type="match status" value="1"/>
</dbReference>
<evidence type="ECO:0000256" key="6">
    <source>
        <dbReference type="SAM" id="Phobius"/>
    </source>
</evidence>
<dbReference type="Gene3D" id="3.30.200.20">
    <property type="entry name" value="Phosphorylase Kinase, domain 1"/>
    <property type="match status" value="1"/>
</dbReference>
<dbReference type="RefSeq" id="WP_130968147.1">
    <property type="nucleotide sequence ID" value="NZ_SIXI01000004.1"/>
</dbReference>
<evidence type="ECO:0000256" key="4">
    <source>
        <dbReference type="ARBA" id="ARBA00022840"/>
    </source>
</evidence>
<dbReference type="InterPro" id="IPR008271">
    <property type="entry name" value="Ser/Thr_kinase_AS"/>
</dbReference>
<keyword evidence="3 8" id="KW-0418">Kinase</keyword>
<dbReference type="InterPro" id="IPR013229">
    <property type="entry name" value="PEGA"/>
</dbReference>
<comment type="caution">
    <text evidence="8">The sequence shown here is derived from an EMBL/GenBank/DDBJ whole genome shotgun (WGS) entry which is preliminary data.</text>
</comment>
<dbReference type="Pfam" id="PF08308">
    <property type="entry name" value="PEGA"/>
    <property type="match status" value="1"/>
</dbReference>
<feature type="compositionally biased region" description="Low complexity" evidence="5">
    <location>
        <begin position="8"/>
        <end position="20"/>
    </location>
</feature>
<evidence type="ECO:0000313" key="9">
    <source>
        <dbReference type="Proteomes" id="UP000292120"/>
    </source>
</evidence>
<accession>A0A4Q9H394</accession>
<dbReference type="OrthoDB" id="9791419at2"/>
<dbReference type="SUPFAM" id="SSF56112">
    <property type="entry name" value="Protein kinase-like (PK-like)"/>
    <property type="match status" value="1"/>
</dbReference>
<gene>
    <name evidence="8" type="ORF">EYS42_10660</name>
</gene>
<dbReference type="CDD" id="cd14014">
    <property type="entry name" value="STKc_PknB_like"/>
    <property type="match status" value="1"/>
</dbReference>
<dbReference type="PROSITE" id="PS50011">
    <property type="entry name" value="PROTEIN_KINASE_DOM"/>
    <property type="match status" value="1"/>
</dbReference>
<evidence type="ECO:0000256" key="5">
    <source>
        <dbReference type="SAM" id="MobiDB-lite"/>
    </source>
</evidence>